<evidence type="ECO:0000259" key="2">
    <source>
        <dbReference type="Pfam" id="PF13472"/>
    </source>
</evidence>
<dbReference type="Proteomes" id="UP000315439">
    <property type="component" value="Unassembled WGS sequence"/>
</dbReference>
<dbReference type="SUPFAM" id="SSF52266">
    <property type="entry name" value="SGNH hydrolase"/>
    <property type="match status" value="1"/>
</dbReference>
<protein>
    <submittedName>
        <fullName evidence="3">Arylesterase</fullName>
    </submittedName>
</protein>
<dbReference type="PANTHER" id="PTHR30383:SF24">
    <property type="entry name" value="THIOESTERASE 1_PROTEASE 1_LYSOPHOSPHOLIPASE L1"/>
    <property type="match status" value="1"/>
</dbReference>
<evidence type="ECO:0000313" key="4">
    <source>
        <dbReference type="Proteomes" id="UP000315439"/>
    </source>
</evidence>
<keyword evidence="4" id="KW-1185">Reference proteome</keyword>
<keyword evidence="1" id="KW-0732">Signal</keyword>
<dbReference type="AlphaFoldDB" id="A0A545TWH2"/>
<dbReference type="CDD" id="cd01822">
    <property type="entry name" value="Lysophospholipase_L1_like"/>
    <property type="match status" value="1"/>
</dbReference>
<dbReference type="EMBL" id="VIKS01000016">
    <property type="protein sequence ID" value="TQV81568.1"/>
    <property type="molecule type" value="Genomic_DNA"/>
</dbReference>
<organism evidence="3 4">
    <name type="scientific">Aliikangiella coralliicola</name>
    <dbReference type="NCBI Taxonomy" id="2592383"/>
    <lineage>
        <taxon>Bacteria</taxon>
        <taxon>Pseudomonadati</taxon>
        <taxon>Pseudomonadota</taxon>
        <taxon>Gammaproteobacteria</taxon>
        <taxon>Oceanospirillales</taxon>
        <taxon>Pleioneaceae</taxon>
        <taxon>Aliikangiella</taxon>
    </lineage>
</organism>
<feature type="domain" description="SGNH hydrolase-type esterase" evidence="2">
    <location>
        <begin position="43"/>
        <end position="203"/>
    </location>
</feature>
<feature type="chain" id="PRO_5022093413" evidence="1">
    <location>
        <begin position="32"/>
        <end position="220"/>
    </location>
</feature>
<evidence type="ECO:0000313" key="3">
    <source>
        <dbReference type="EMBL" id="TQV81568.1"/>
    </source>
</evidence>
<dbReference type="InterPro" id="IPR036514">
    <property type="entry name" value="SGNH_hydro_sf"/>
</dbReference>
<dbReference type="PANTHER" id="PTHR30383">
    <property type="entry name" value="THIOESTERASE 1/PROTEASE 1/LYSOPHOSPHOLIPASE L1"/>
    <property type="match status" value="1"/>
</dbReference>
<reference evidence="3 4" key="1">
    <citation type="submission" date="2019-07" db="EMBL/GenBank/DDBJ databases">
        <title>Draft genome for Aliikangiella sp. M105.</title>
        <authorList>
            <person name="Wang G."/>
        </authorList>
    </citation>
    <scope>NUCLEOTIDE SEQUENCE [LARGE SCALE GENOMIC DNA]</scope>
    <source>
        <strain evidence="3 4">M105</strain>
    </source>
</reference>
<accession>A0A545TWH2</accession>
<proteinExistence type="predicted"/>
<dbReference type="InterPro" id="IPR051532">
    <property type="entry name" value="Ester_Hydrolysis_Enzymes"/>
</dbReference>
<gene>
    <name evidence="3" type="ORF">FLL46_25815</name>
</gene>
<evidence type="ECO:0000256" key="1">
    <source>
        <dbReference type="SAM" id="SignalP"/>
    </source>
</evidence>
<feature type="signal peptide" evidence="1">
    <location>
        <begin position="1"/>
        <end position="31"/>
    </location>
</feature>
<dbReference type="Gene3D" id="3.40.50.1110">
    <property type="entry name" value="SGNH hydrolase"/>
    <property type="match status" value="1"/>
</dbReference>
<dbReference type="OrthoDB" id="9786188at2"/>
<name>A0A545TWH2_9GAMM</name>
<sequence length="220" mass="24388">MKLNFSIKNTIYGLLLIFSSQLAILSKPANANQPESHVKSILVFGDSLSAAYNIKTEQGWVSLLQDFLDQQGHNIKVINASISGETTSGGLERFAAQISRSKPDIVILELGGNDGLRGFDLTTTRENLSKMIETSINHSSQVLLAGIKIPPNYGRTYTRRFEQIYTDLAKHEKVELIPFILEKVATKSELMQADGIHPNAKGQPLILSTVWQHLKPMLTE</sequence>
<dbReference type="Pfam" id="PF13472">
    <property type="entry name" value="Lipase_GDSL_2"/>
    <property type="match status" value="1"/>
</dbReference>
<dbReference type="RefSeq" id="WP_142935148.1">
    <property type="nucleotide sequence ID" value="NZ_ML660172.1"/>
</dbReference>
<comment type="caution">
    <text evidence="3">The sequence shown here is derived from an EMBL/GenBank/DDBJ whole genome shotgun (WGS) entry which is preliminary data.</text>
</comment>
<dbReference type="GO" id="GO:0004622">
    <property type="term" value="F:phosphatidylcholine lysophospholipase activity"/>
    <property type="evidence" value="ECO:0007669"/>
    <property type="project" value="TreeGrafter"/>
</dbReference>
<dbReference type="InterPro" id="IPR013830">
    <property type="entry name" value="SGNH_hydro"/>
</dbReference>